<dbReference type="Pfam" id="PF03087">
    <property type="entry name" value="BPS1"/>
    <property type="match status" value="1"/>
</dbReference>
<dbReference type="GO" id="GO:0048364">
    <property type="term" value="P:root development"/>
    <property type="evidence" value="ECO:0007669"/>
    <property type="project" value="InterPro"/>
</dbReference>
<accession>A0AAP0RWJ8</accession>
<dbReference type="Proteomes" id="UP001415857">
    <property type="component" value="Unassembled WGS sequence"/>
</dbReference>
<name>A0AAP0RWJ8_LIQFO</name>
<dbReference type="GO" id="GO:0048367">
    <property type="term" value="P:shoot system development"/>
    <property type="evidence" value="ECO:0007669"/>
    <property type="project" value="InterPro"/>
</dbReference>
<organism evidence="1 2">
    <name type="scientific">Liquidambar formosana</name>
    <name type="common">Formosan gum</name>
    <dbReference type="NCBI Taxonomy" id="63359"/>
    <lineage>
        <taxon>Eukaryota</taxon>
        <taxon>Viridiplantae</taxon>
        <taxon>Streptophyta</taxon>
        <taxon>Embryophyta</taxon>
        <taxon>Tracheophyta</taxon>
        <taxon>Spermatophyta</taxon>
        <taxon>Magnoliopsida</taxon>
        <taxon>eudicotyledons</taxon>
        <taxon>Gunneridae</taxon>
        <taxon>Pentapetalae</taxon>
        <taxon>Saxifragales</taxon>
        <taxon>Altingiaceae</taxon>
        <taxon>Liquidambar</taxon>
    </lineage>
</organism>
<evidence type="ECO:0000313" key="2">
    <source>
        <dbReference type="Proteomes" id="UP001415857"/>
    </source>
</evidence>
<reference evidence="1 2" key="1">
    <citation type="journal article" date="2024" name="Plant J.">
        <title>Genome sequences and population genomics reveal climatic adaptation and genomic divergence between two closely related sweetgum species.</title>
        <authorList>
            <person name="Xu W.Q."/>
            <person name="Ren C.Q."/>
            <person name="Zhang X.Y."/>
            <person name="Comes H.P."/>
            <person name="Liu X.H."/>
            <person name="Li Y.G."/>
            <person name="Kettle C.J."/>
            <person name="Jalonen R."/>
            <person name="Gaisberger H."/>
            <person name="Ma Y.Z."/>
            <person name="Qiu Y.X."/>
        </authorList>
    </citation>
    <scope>NUCLEOTIDE SEQUENCE [LARGE SCALE GENOMIC DNA]</scope>
    <source>
        <strain evidence="1">Hangzhou</strain>
    </source>
</reference>
<comment type="caution">
    <text evidence="1">The sequence shown here is derived from an EMBL/GenBank/DDBJ whole genome shotgun (WGS) entry which is preliminary data.</text>
</comment>
<proteinExistence type="predicted"/>
<keyword evidence="2" id="KW-1185">Reference proteome</keyword>
<evidence type="ECO:0000313" key="1">
    <source>
        <dbReference type="EMBL" id="KAK9286077.1"/>
    </source>
</evidence>
<dbReference type="EMBL" id="JBBPBK010000004">
    <property type="protein sequence ID" value="KAK9286077.1"/>
    <property type="molecule type" value="Genomic_DNA"/>
</dbReference>
<gene>
    <name evidence="1" type="ORF">L1049_014457</name>
</gene>
<dbReference type="AlphaFoldDB" id="A0AAP0RWJ8"/>
<sequence length="324" mass="36745">MAAHSLNSKTCYHARSVSLPSRPHPLVPQFDEHLCRLRASESSPSSSSSSIGHKLSDLNDLHDCVDELLLLPLTRQALDQERHKKWVDELLDGSLRLLDVCSTAKDALVQMRNTRMNFNQSCAEDEVMKLDLQRRKKVKAAIHKALKNLKGIENKQSFSSLNEDHETVSMVSMLREVETVTLTALETLLSLIAGQKVRSKPSSWSLVSKVMMHSKRVTCGEEETDVNEFDKVEAALNSLLGHKRNKSDNSMHADGVQIQLGKLELSIEDLEEGLECLFRRLIKSQSFPSKHRQLLAQIIIMQYHGHPKFIHKQVICLRPHDDFM</sequence>
<dbReference type="PANTHER" id="PTHR33070">
    <property type="entry name" value="OS06G0725500 PROTEIN"/>
    <property type="match status" value="1"/>
</dbReference>
<dbReference type="PANTHER" id="PTHR33070:SF129">
    <property type="entry name" value="DUF241 DOMAIN PROTEIN"/>
    <property type="match status" value="1"/>
</dbReference>
<dbReference type="InterPro" id="IPR004320">
    <property type="entry name" value="BPS1_pln"/>
</dbReference>
<protein>
    <submittedName>
        <fullName evidence="1">Uncharacterized protein</fullName>
    </submittedName>
</protein>